<evidence type="ECO:0008006" key="4">
    <source>
        <dbReference type="Google" id="ProtNLM"/>
    </source>
</evidence>
<comment type="caution">
    <text evidence="2">The sequence shown here is derived from an EMBL/GenBank/DDBJ whole genome shotgun (WGS) entry which is preliminary data.</text>
</comment>
<dbReference type="Proteomes" id="UP000243688">
    <property type="component" value="Unassembled WGS sequence"/>
</dbReference>
<organism evidence="2 3">
    <name type="scientific">Candidatus Reconcilbacillus cellulovorans</name>
    <dbReference type="NCBI Taxonomy" id="1906605"/>
    <lineage>
        <taxon>Bacteria</taxon>
        <taxon>Bacillati</taxon>
        <taxon>Bacillota</taxon>
        <taxon>Bacilli</taxon>
        <taxon>Bacillales</taxon>
        <taxon>Paenibacillaceae</taxon>
        <taxon>Candidatus Reconcilbacillus</taxon>
    </lineage>
</organism>
<name>A0A2A6DY44_9BACL</name>
<accession>A0A2A6DY44</accession>
<feature type="transmembrane region" description="Helical" evidence="1">
    <location>
        <begin position="15"/>
        <end position="35"/>
    </location>
</feature>
<gene>
    <name evidence="2" type="ORF">BLM47_09750</name>
</gene>
<keyword evidence="1" id="KW-1133">Transmembrane helix</keyword>
<evidence type="ECO:0000313" key="3">
    <source>
        <dbReference type="Proteomes" id="UP000243688"/>
    </source>
</evidence>
<dbReference type="EMBL" id="MOXJ01000022">
    <property type="protein sequence ID" value="PDO09998.1"/>
    <property type="molecule type" value="Genomic_DNA"/>
</dbReference>
<protein>
    <recommendedName>
        <fullName evidence="4">Pilus assembly protein</fullName>
    </recommendedName>
</protein>
<sequence length="324" mass="35883">MRQKDDGSLTLEATLVVPLVMAASFLTTIGVLLAIHEAMLLAEARISAERAADTWDESSKDVSTGAFVPYLKDSIYWKEFDDGFEIDIPFLVNKERKAEVQIDAVGAESAGGGLPVRKLLRLADRLPEQLGATLRFTRNGTDRTVTVSFNPEHAISTFLPALAVESSAPVLLPTELIRMIDFDRTYGSVVAEALDRRTIEALFLSLKNNDRPLSFATEAHARQALQRSVKGKEQWFFLDPSGRSRRLVDALDRYGVAHQAFLGYRALDASTRSQLKKDAELLKTGRVKGVIWHFYRKEKTGRIGPSASLAQELEKNGISIVLHG</sequence>
<reference evidence="2 3" key="1">
    <citation type="submission" date="2016-12" db="EMBL/GenBank/DDBJ databases">
        <title>Candidatus Reconcilibacillus cellulovorans genome.</title>
        <authorList>
            <person name="Kolinko S."/>
            <person name="Wu Y.-W."/>
            <person name="Tachea F."/>
            <person name="Denzel E."/>
            <person name="Hiras J."/>
            <person name="Baecker N."/>
            <person name="Chan L.J."/>
            <person name="Eichorst S.A."/>
            <person name="Frey D."/>
            <person name="Adams P.D."/>
            <person name="Pray T."/>
            <person name="Tanjore D."/>
            <person name="Petzold C.J."/>
            <person name="Gladden J.M."/>
            <person name="Simmons B.A."/>
            <person name="Singer S.W."/>
        </authorList>
    </citation>
    <scope>NUCLEOTIDE SEQUENCE [LARGE SCALE GENOMIC DNA]</scope>
    <source>
        <strain evidence="2">JTherm</strain>
    </source>
</reference>
<dbReference type="AlphaFoldDB" id="A0A2A6DY44"/>
<proteinExistence type="predicted"/>
<keyword evidence="1" id="KW-0812">Transmembrane</keyword>
<keyword evidence="1" id="KW-0472">Membrane</keyword>
<evidence type="ECO:0000313" key="2">
    <source>
        <dbReference type="EMBL" id="PDO09998.1"/>
    </source>
</evidence>
<evidence type="ECO:0000256" key="1">
    <source>
        <dbReference type="SAM" id="Phobius"/>
    </source>
</evidence>